<evidence type="ECO:0000313" key="3">
    <source>
        <dbReference type="Proteomes" id="UP001596086"/>
    </source>
</evidence>
<evidence type="ECO:0000256" key="1">
    <source>
        <dbReference type="SAM" id="MobiDB-lite"/>
    </source>
</evidence>
<organism evidence="2 3">
    <name type="scientific">Massilia aerilata</name>
    <dbReference type="NCBI Taxonomy" id="453817"/>
    <lineage>
        <taxon>Bacteria</taxon>
        <taxon>Pseudomonadati</taxon>
        <taxon>Pseudomonadota</taxon>
        <taxon>Betaproteobacteria</taxon>
        <taxon>Burkholderiales</taxon>
        <taxon>Oxalobacteraceae</taxon>
        <taxon>Telluria group</taxon>
        <taxon>Massilia</taxon>
    </lineage>
</organism>
<dbReference type="Proteomes" id="UP001596086">
    <property type="component" value="Unassembled WGS sequence"/>
</dbReference>
<dbReference type="RefSeq" id="WP_379776484.1">
    <property type="nucleotide sequence ID" value="NZ_JBHSMZ010000024.1"/>
</dbReference>
<name>A0ABW0S6R3_9BURK</name>
<comment type="caution">
    <text evidence="2">The sequence shown here is derived from an EMBL/GenBank/DDBJ whole genome shotgun (WGS) entry which is preliminary data.</text>
</comment>
<accession>A0ABW0S6R3</accession>
<evidence type="ECO:0000313" key="2">
    <source>
        <dbReference type="EMBL" id="MFC5551810.1"/>
    </source>
</evidence>
<proteinExistence type="predicted"/>
<keyword evidence="3" id="KW-1185">Reference proteome</keyword>
<reference evidence="3" key="1">
    <citation type="journal article" date="2019" name="Int. J. Syst. Evol. Microbiol.">
        <title>The Global Catalogue of Microorganisms (GCM) 10K type strain sequencing project: providing services to taxonomists for standard genome sequencing and annotation.</title>
        <authorList>
            <consortium name="The Broad Institute Genomics Platform"/>
            <consortium name="The Broad Institute Genome Sequencing Center for Infectious Disease"/>
            <person name="Wu L."/>
            <person name="Ma J."/>
        </authorList>
    </citation>
    <scope>NUCLEOTIDE SEQUENCE [LARGE SCALE GENOMIC DNA]</scope>
    <source>
        <strain evidence="3">CGMCC 4.5798</strain>
    </source>
</reference>
<dbReference type="EMBL" id="JBHSMZ010000024">
    <property type="protein sequence ID" value="MFC5551810.1"/>
    <property type="molecule type" value="Genomic_DNA"/>
</dbReference>
<feature type="region of interest" description="Disordered" evidence="1">
    <location>
        <begin position="1"/>
        <end position="20"/>
    </location>
</feature>
<protein>
    <submittedName>
        <fullName evidence="2">Uncharacterized protein</fullName>
    </submittedName>
</protein>
<sequence>MLTLKLQPGDAAGDETVPAERSARKIAGTLFPHGQAKGSGYEHQDSYAHPHVLASMLHSIVKIAGTAQWE</sequence>
<gene>
    <name evidence="2" type="ORF">ACFPO9_25100</name>
</gene>